<dbReference type="PRINTS" id="PR00937">
    <property type="entry name" value="TBOX"/>
</dbReference>
<dbReference type="GO" id="GO:0000981">
    <property type="term" value="F:DNA-binding transcription factor activity, RNA polymerase II-specific"/>
    <property type="evidence" value="ECO:0007669"/>
    <property type="project" value="TreeGrafter"/>
</dbReference>
<dbReference type="SMART" id="SM00425">
    <property type="entry name" value="TBOX"/>
    <property type="match status" value="1"/>
</dbReference>
<keyword evidence="4 7" id="KW-0238">DNA-binding</keyword>
<feature type="region of interest" description="Disordered" evidence="8">
    <location>
        <begin position="379"/>
        <end position="415"/>
    </location>
</feature>
<dbReference type="SUPFAM" id="SSF49417">
    <property type="entry name" value="p53-like transcription factors"/>
    <property type="match status" value="1"/>
</dbReference>
<feature type="compositionally biased region" description="Polar residues" evidence="8">
    <location>
        <begin position="328"/>
        <end position="354"/>
    </location>
</feature>
<feature type="region of interest" description="Disordered" evidence="8">
    <location>
        <begin position="584"/>
        <end position="610"/>
    </location>
</feature>
<feature type="region of interest" description="Disordered" evidence="8">
    <location>
        <begin position="787"/>
        <end position="806"/>
    </location>
</feature>
<evidence type="ECO:0000256" key="1">
    <source>
        <dbReference type="ARBA" id="ARBA00004123"/>
    </source>
</evidence>
<comment type="subcellular location">
    <subcellularLocation>
        <location evidence="1 7">Nucleus</location>
    </subcellularLocation>
</comment>
<dbReference type="PROSITE" id="PS01283">
    <property type="entry name" value="TBOX_1"/>
    <property type="match status" value="1"/>
</dbReference>
<organism evidence="10 11">
    <name type="scientific">Bagarius yarrelli</name>
    <name type="common">Goonch</name>
    <name type="synonym">Bagrus yarrelli</name>
    <dbReference type="NCBI Taxonomy" id="175774"/>
    <lineage>
        <taxon>Eukaryota</taxon>
        <taxon>Metazoa</taxon>
        <taxon>Chordata</taxon>
        <taxon>Craniata</taxon>
        <taxon>Vertebrata</taxon>
        <taxon>Euteleostomi</taxon>
        <taxon>Actinopterygii</taxon>
        <taxon>Neopterygii</taxon>
        <taxon>Teleostei</taxon>
        <taxon>Ostariophysi</taxon>
        <taxon>Siluriformes</taxon>
        <taxon>Sisoridae</taxon>
        <taxon>Sisorinae</taxon>
        <taxon>Bagarius</taxon>
    </lineage>
</organism>
<sequence length="905" mass="98074">MLGVEMYPGLALAAQRLGDCCYRDREPTVHMPLYPTSCDMATRSLPHCLLPPPPAKRENFGKSEDIIRIELENVSLWKQFSTVGTEMIITKKGRRMFPQLKVKLSGLNPSLRYILLLDIIPVDSFRYRFQDDNWQVVGGAEARLPDRVFIHPDSPATGEHWQNRTISFHRAKLTNNTLDGQGYIILHSLHKYQARVHVVETKDVMMWGGAQHTFTFPETQFITVTAYQNNKITELKINSNPFAKGFRENGMNSKKQREARQKRKLNHPNQEETLDIESCDPCDSTEVLPQPMGLESTTLSLSDSGFCSDMSSLPEQSVQQQSSAEAFLSSQMTELSQISDSGQNQPQSTTNTEVDNGLLDGSTQLIGLSSYTTFATPSITPSSHLPVPLSQPTSLYSSLSSTQTDLPASNSEPTTVQNYSLLSSSHYTTINSTSPNTSSSTSSQDSTQNSMCHSTSSPQLSASSYQPILPSQENLSPHTPMNPPYHSLSQPSCQSNNSAHGLSVNTAQSQVISGIASSNSTPSTVQDSTPTAFPFPPVQSSNNPDSTTPTSQIISQTAFPFPPAAHQTGQDSSKIQTSFLFTSVPESTSTPLNTPSDEDSNTTSFPFPLQPSNTNSLTSGPVQTLSPYTFQSSAASQINHSSYQNTTNLATGSFTQMSSNSVNGARSQVLTNPMVNSIPASSLSASQPTHVVPGSNSNTTQTSHISYSFPPSIPSGPPPLQNVAMSTLAPSQVVPALSNIAQVQQNMPQSFSTSTFAHIPTQCTNTSHVPSQSFASMPTSTGSLIPHSALQNQPIPPGPTHTQYPSTTAAYPPVAPSEIGSFPQLNATAPYLPDMVLHPSLLPLLDALPPSATALYNPFPSYPLRLCQDPRSSFHLQLRHIYRQPQHVHANSQGSFLDLGGRPAF</sequence>
<comment type="caution">
    <text evidence="7">Lacks conserved residue(s) required for the propagation of feature annotation.</text>
</comment>
<accession>A0A556TIF0</accession>
<feature type="domain" description="T-box" evidence="9">
    <location>
        <begin position="71"/>
        <end position="248"/>
    </location>
</feature>
<dbReference type="PANTHER" id="PTHR11267:SF197">
    <property type="entry name" value="T-BOX TRANSCRIPTION FACTOR TBX6"/>
    <property type="match status" value="1"/>
</dbReference>
<dbReference type="InterPro" id="IPR018186">
    <property type="entry name" value="TF_T-box_CS"/>
</dbReference>
<evidence type="ECO:0000256" key="7">
    <source>
        <dbReference type="PROSITE-ProRule" id="PRU00201"/>
    </source>
</evidence>
<name>A0A556TIF0_BAGYA</name>
<feature type="region of interest" description="Disordered" evidence="8">
    <location>
        <begin position="430"/>
        <end position="502"/>
    </location>
</feature>
<feature type="compositionally biased region" description="Polar residues" evidence="8">
    <location>
        <begin position="451"/>
        <end position="479"/>
    </location>
</feature>
<reference evidence="10 11" key="1">
    <citation type="journal article" date="2019" name="Genome Biol. Evol.">
        <title>Whole-Genome Sequencing of the Giant Devil Catfish, Bagarius yarrelli.</title>
        <authorList>
            <person name="Jiang W."/>
            <person name="Lv Y."/>
            <person name="Cheng L."/>
            <person name="Yang K."/>
            <person name="Chao B."/>
            <person name="Wang X."/>
            <person name="Li Y."/>
            <person name="Pan X."/>
            <person name="You X."/>
            <person name="Zhang Y."/>
            <person name="Yang J."/>
            <person name="Li J."/>
            <person name="Zhang X."/>
            <person name="Liu S."/>
            <person name="Sun C."/>
            <person name="Yang J."/>
            <person name="Shi Q."/>
        </authorList>
    </citation>
    <scope>NUCLEOTIDE SEQUENCE [LARGE SCALE GENOMIC DNA]</scope>
    <source>
        <strain evidence="10">JWS20170419001</strain>
        <tissue evidence="10">Muscle</tissue>
    </source>
</reference>
<evidence type="ECO:0000259" key="9">
    <source>
        <dbReference type="PROSITE" id="PS50252"/>
    </source>
</evidence>
<evidence type="ECO:0000313" key="11">
    <source>
        <dbReference type="Proteomes" id="UP000319801"/>
    </source>
</evidence>
<evidence type="ECO:0000256" key="4">
    <source>
        <dbReference type="ARBA" id="ARBA00023125"/>
    </source>
</evidence>
<comment type="caution">
    <text evidence="10">The sequence shown here is derived from an EMBL/GenBank/DDBJ whole genome shotgun (WGS) entry which is preliminary data.</text>
</comment>
<dbReference type="GO" id="GO:0001708">
    <property type="term" value="P:cell fate specification"/>
    <property type="evidence" value="ECO:0007669"/>
    <property type="project" value="TreeGrafter"/>
</dbReference>
<dbReference type="Gene3D" id="2.60.40.820">
    <property type="entry name" value="Transcription factor, T-box"/>
    <property type="match status" value="1"/>
</dbReference>
<evidence type="ECO:0000256" key="8">
    <source>
        <dbReference type="SAM" id="MobiDB-lite"/>
    </source>
</evidence>
<dbReference type="AlphaFoldDB" id="A0A556TIF0"/>
<feature type="region of interest" description="Disordered" evidence="8">
    <location>
        <begin position="243"/>
        <end position="290"/>
    </location>
</feature>
<dbReference type="GO" id="GO:0045893">
    <property type="term" value="P:positive regulation of DNA-templated transcription"/>
    <property type="evidence" value="ECO:0007669"/>
    <property type="project" value="InterPro"/>
</dbReference>
<feature type="compositionally biased region" description="Low complexity" evidence="8">
    <location>
        <begin position="430"/>
        <end position="450"/>
    </location>
</feature>
<evidence type="ECO:0000256" key="5">
    <source>
        <dbReference type="ARBA" id="ARBA00023163"/>
    </source>
</evidence>
<dbReference type="EMBL" id="VCAZ01000002">
    <property type="protein sequence ID" value="TSK14501.1"/>
    <property type="molecule type" value="Genomic_DNA"/>
</dbReference>
<dbReference type="InterPro" id="IPR046360">
    <property type="entry name" value="T-box_DNA-bd"/>
</dbReference>
<dbReference type="GO" id="GO:0000978">
    <property type="term" value="F:RNA polymerase II cis-regulatory region sequence-specific DNA binding"/>
    <property type="evidence" value="ECO:0007669"/>
    <property type="project" value="InterPro"/>
</dbReference>
<feature type="compositionally biased region" description="Low complexity" evidence="8">
    <location>
        <begin position="388"/>
        <end position="404"/>
    </location>
</feature>
<evidence type="ECO:0000313" key="10">
    <source>
        <dbReference type="EMBL" id="TSK14501.1"/>
    </source>
</evidence>
<feature type="compositionally biased region" description="Polar residues" evidence="8">
    <location>
        <begin position="516"/>
        <end position="531"/>
    </location>
</feature>
<dbReference type="PANTHER" id="PTHR11267">
    <property type="entry name" value="T-BOX PROTEIN-RELATED"/>
    <property type="match status" value="1"/>
</dbReference>
<dbReference type="GO" id="GO:0016331">
    <property type="term" value="P:morphogenesis of embryonic epithelium"/>
    <property type="evidence" value="ECO:0007669"/>
    <property type="project" value="TreeGrafter"/>
</dbReference>
<dbReference type="OrthoDB" id="7442607at2759"/>
<dbReference type="Pfam" id="PF00907">
    <property type="entry name" value="T-box"/>
    <property type="match status" value="1"/>
</dbReference>
<evidence type="ECO:0000256" key="3">
    <source>
        <dbReference type="ARBA" id="ARBA00023015"/>
    </source>
</evidence>
<keyword evidence="11" id="KW-1185">Reference proteome</keyword>
<proteinExistence type="predicted"/>
<keyword evidence="5" id="KW-0804">Transcription</keyword>
<dbReference type="Proteomes" id="UP000319801">
    <property type="component" value="Unassembled WGS sequence"/>
</dbReference>
<feature type="compositionally biased region" description="Polar residues" evidence="8">
    <location>
        <begin position="405"/>
        <end position="415"/>
    </location>
</feature>
<dbReference type="GO" id="GO:0001756">
    <property type="term" value="P:somitogenesis"/>
    <property type="evidence" value="ECO:0007669"/>
    <property type="project" value="TreeGrafter"/>
</dbReference>
<feature type="region of interest" description="Disordered" evidence="8">
    <location>
        <begin position="310"/>
        <end position="358"/>
    </location>
</feature>
<feature type="compositionally biased region" description="Low complexity" evidence="8">
    <location>
        <begin position="540"/>
        <end position="552"/>
    </location>
</feature>
<keyword evidence="2" id="KW-0217">Developmental protein</keyword>
<gene>
    <name evidence="10" type="ORF">Baya_0484</name>
</gene>
<evidence type="ECO:0000256" key="2">
    <source>
        <dbReference type="ARBA" id="ARBA00022473"/>
    </source>
</evidence>
<dbReference type="FunFam" id="2.60.40.820:FF:000010">
    <property type="entry name" value="T-box transcription factor TBX6"/>
    <property type="match status" value="1"/>
</dbReference>
<evidence type="ECO:0000256" key="6">
    <source>
        <dbReference type="ARBA" id="ARBA00023242"/>
    </source>
</evidence>
<dbReference type="InterPro" id="IPR008967">
    <property type="entry name" value="p53-like_TF_DNA-bd_sf"/>
</dbReference>
<keyword evidence="3" id="KW-0805">Transcription regulation</keyword>
<feature type="compositionally biased region" description="Polar residues" evidence="8">
    <location>
        <begin position="487"/>
        <end position="502"/>
    </location>
</feature>
<dbReference type="InterPro" id="IPR001699">
    <property type="entry name" value="TF_T-box"/>
</dbReference>
<feature type="region of interest" description="Disordered" evidence="8">
    <location>
        <begin position="680"/>
        <end position="701"/>
    </location>
</feature>
<keyword evidence="6 7" id="KW-0539">Nucleus</keyword>
<protein>
    <submittedName>
        <fullName evidence="10">T-box transcription factor TBX6</fullName>
    </submittedName>
</protein>
<dbReference type="InterPro" id="IPR036960">
    <property type="entry name" value="T-box_sf"/>
</dbReference>
<feature type="region of interest" description="Disordered" evidence="8">
    <location>
        <begin position="516"/>
        <end position="552"/>
    </location>
</feature>
<dbReference type="GO" id="GO:0005634">
    <property type="term" value="C:nucleus"/>
    <property type="evidence" value="ECO:0007669"/>
    <property type="project" value="UniProtKB-SubCell"/>
</dbReference>
<dbReference type="GO" id="GO:0000785">
    <property type="term" value="C:chromatin"/>
    <property type="evidence" value="ECO:0007669"/>
    <property type="project" value="TreeGrafter"/>
</dbReference>
<dbReference type="PROSITE" id="PS50252">
    <property type="entry name" value="TBOX_3"/>
    <property type="match status" value="1"/>
</dbReference>